<feature type="transmembrane region" description="Helical" evidence="8">
    <location>
        <begin position="6"/>
        <end position="25"/>
    </location>
</feature>
<reference evidence="10 11" key="1">
    <citation type="submission" date="2021-07" db="EMBL/GenBank/DDBJ databases">
        <authorList>
            <consortium name="Genoscope - CEA"/>
            <person name="William W."/>
        </authorList>
    </citation>
    <scope>NUCLEOTIDE SEQUENCE [LARGE SCALE GENOMIC DNA]</scope>
</reference>
<evidence type="ECO:0000313" key="10">
    <source>
        <dbReference type="EMBL" id="CAG7905374.1"/>
    </source>
</evidence>
<keyword evidence="4" id="KW-0809">Transit peptide</keyword>
<dbReference type="PANTHER" id="PTHR46247">
    <property type="entry name" value="CRS2-ASSOCIATED FACTOR 1, CHLOROPLASTIC"/>
    <property type="match status" value="1"/>
</dbReference>
<accession>A0A8D9HXJ6</accession>
<evidence type="ECO:0000256" key="4">
    <source>
        <dbReference type="ARBA" id="ARBA00022946"/>
    </source>
</evidence>
<evidence type="ECO:0000256" key="5">
    <source>
        <dbReference type="ARBA" id="ARBA00023187"/>
    </source>
</evidence>
<gene>
    <name evidence="10" type="ORF">BRAPAZ1V2_A04P02750.2</name>
</gene>
<dbReference type="EMBL" id="LS974620">
    <property type="protein sequence ID" value="CAG7905374.1"/>
    <property type="molecule type" value="Genomic_DNA"/>
</dbReference>
<dbReference type="GO" id="GO:0000373">
    <property type="term" value="P:Group II intron splicing"/>
    <property type="evidence" value="ECO:0007669"/>
    <property type="project" value="InterPro"/>
</dbReference>
<dbReference type="GO" id="GO:0006397">
    <property type="term" value="P:mRNA processing"/>
    <property type="evidence" value="ECO:0007669"/>
    <property type="project" value="UniProtKB-KW"/>
</dbReference>
<keyword evidence="5" id="KW-0508">mRNA splicing</keyword>
<evidence type="ECO:0000256" key="7">
    <source>
        <dbReference type="PROSITE-ProRule" id="PRU00626"/>
    </source>
</evidence>
<keyword evidence="2" id="KW-0677">Repeat</keyword>
<organism evidence="10 11">
    <name type="scientific">Brassica campestris</name>
    <name type="common">Field mustard</name>
    <dbReference type="NCBI Taxonomy" id="3711"/>
    <lineage>
        <taxon>Eukaryota</taxon>
        <taxon>Viridiplantae</taxon>
        <taxon>Streptophyta</taxon>
        <taxon>Embryophyta</taxon>
        <taxon>Tracheophyta</taxon>
        <taxon>Spermatophyta</taxon>
        <taxon>Magnoliopsida</taxon>
        <taxon>eudicotyledons</taxon>
        <taxon>Gunneridae</taxon>
        <taxon>Pentapetalae</taxon>
        <taxon>rosids</taxon>
        <taxon>malvids</taxon>
        <taxon>Brassicales</taxon>
        <taxon>Brassicaceae</taxon>
        <taxon>Brassiceae</taxon>
        <taxon>Brassica</taxon>
    </lineage>
</organism>
<dbReference type="PANTHER" id="PTHR46247:SF3">
    <property type="entry name" value="CRS2-ASSOCIATED FACTOR 2, CHLOROPLASTIC"/>
    <property type="match status" value="1"/>
</dbReference>
<protein>
    <recommendedName>
        <fullName evidence="9">CRM domain-containing protein</fullName>
    </recommendedName>
</protein>
<dbReference type="GO" id="GO:0003723">
    <property type="term" value="F:RNA binding"/>
    <property type="evidence" value="ECO:0007669"/>
    <property type="project" value="UniProtKB-UniRule"/>
</dbReference>
<dbReference type="GO" id="GO:1990904">
    <property type="term" value="C:ribonucleoprotein complex"/>
    <property type="evidence" value="ECO:0007669"/>
    <property type="project" value="UniProtKB-KW"/>
</dbReference>
<keyword evidence="8" id="KW-0812">Transmembrane</keyword>
<evidence type="ECO:0000313" key="11">
    <source>
        <dbReference type="Proteomes" id="UP000694005"/>
    </source>
</evidence>
<dbReference type="Proteomes" id="UP000694005">
    <property type="component" value="Chromosome A04"/>
</dbReference>
<evidence type="ECO:0000256" key="3">
    <source>
        <dbReference type="ARBA" id="ARBA00022884"/>
    </source>
</evidence>
<dbReference type="InterPro" id="IPR035920">
    <property type="entry name" value="YhbY-like_sf"/>
</dbReference>
<evidence type="ECO:0000256" key="6">
    <source>
        <dbReference type="ARBA" id="ARBA00023274"/>
    </source>
</evidence>
<evidence type="ECO:0000256" key="2">
    <source>
        <dbReference type="ARBA" id="ARBA00022737"/>
    </source>
</evidence>
<evidence type="ECO:0000256" key="1">
    <source>
        <dbReference type="ARBA" id="ARBA00022664"/>
    </source>
</evidence>
<feature type="domain" description="CRM" evidence="9">
    <location>
        <begin position="84"/>
        <end position="192"/>
    </location>
</feature>
<feature type="transmembrane region" description="Helical" evidence="8">
    <location>
        <begin position="160"/>
        <end position="180"/>
    </location>
</feature>
<keyword evidence="3 7" id="KW-0694">RNA-binding</keyword>
<sequence>MDSPIVTSLISALVLSEIFTTFMKLPGEISKRLQPCNHIYMNDKWDIVGFRMGEEASSDFVWDSFADDNKCQLMLWELAAPVYPKLIQEIPERLTKDEGFMVKGMSLKPTCKLSKNKVYVSLVKEVSDAFELSHLVKVDCPGLEPSDYEKISAELKVYKSFCFFLGLYIAQLCIFIAITFRQSHLVCHIERFEFSCLMTFINGTCSREFLMTFINGIMSY</sequence>
<dbReference type="PROSITE" id="PS51295">
    <property type="entry name" value="CRM"/>
    <property type="match status" value="1"/>
</dbReference>
<dbReference type="AlphaFoldDB" id="A0A8D9HXJ6"/>
<dbReference type="Pfam" id="PF01985">
    <property type="entry name" value="CRS1_YhbY"/>
    <property type="match status" value="1"/>
</dbReference>
<dbReference type="SUPFAM" id="SSF75471">
    <property type="entry name" value="YhbY-like"/>
    <property type="match status" value="1"/>
</dbReference>
<keyword evidence="6" id="KW-0687">Ribonucleoprotein</keyword>
<proteinExistence type="predicted"/>
<name>A0A8D9HXJ6_BRACM</name>
<dbReference type="InterPro" id="IPR044599">
    <property type="entry name" value="CAF1P_plant"/>
</dbReference>
<keyword evidence="1" id="KW-0507">mRNA processing</keyword>
<evidence type="ECO:0000259" key="9">
    <source>
        <dbReference type="PROSITE" id="PS51295"/>
    </source>
</evidence>
<keyword evidence="8" id="KW-0472">Membrane</keyword>
<dbReference type="InterPro" id="IPR001890">
    <property type="entry name" value="RNA-binding_CRM"/>
</dbReference>
<dbReference type="Gramene" id="A04p02750.2_BraZ1">
    <property type="protein sequence ID" value="A04p02750.2_BraZ1.CDS"/>
    <property type="gene ID" value="A04g02750.2_BraZ1"/>
</dbReference>
<dbReference type="Gene3D" id="3.30.110.60">
    <property type="entry name" value="YhbY-like"/>
    <property type="match status" value="1"/>
</dbReference>
<keyword evidence="8" id="KW-1133">Transmembrane helix</keyword>
<evidence type="ECO:0000256" key="8">
    <source>
        <dbReference type="SAM" id="Phobius"/>
    </source>
</evidence>